<keyword evidence="3 6" id="KW-0812">Transmembrane</keyword>
<dbReference type="InterPro" id="IPR011701">
    <property type="entry name" value="MFS"/>
</dbReference>
<evidence type="ECO:0000256" key="1">
    <source>
        <dbReference type="ARBA" id="ARBA00004651"/>
    </source>
</evidence>
<gene>
    <name evidence="8" type="ORF">QU481_19135</name>
</gene>
<feature type="transmembrane region" description="Helical" evidence="6">
    <location>
        <begin position="355"/>
        <end position="375"/>
    </location>
</feature>
<feature type="transmembrane region" description="Helical" evidence="6">
    <location>
        <begin position="128"/>
        <end position="148"/>
    </location>
</feature>
<dbReference type="InterPro" id="IPR050189">
    <property type="entry name" value="MFS_Efflux_Transporters"/>
</dbReference>
<evidence type="ECO:0000256" key="5">
    <source>
        <dbReference type="ARBA" id="ARBA00023136"/>
    </source>
</evidence>
<keyword evidence="9" id="KW-1185">Reference proteome</keyword>
<evidence type="ECO:0000256" key="4">
    <source>
        <dbReference type="ARBA" id="ARBA00022989"/>
    </source>
</evidence>
<dbReference type="PANTHER" id="PTHR43124">
    <property type="entry name" value="PURINE EFFLUX PUMP PBUE"/>
    <property type="match status" value="1"/>
</dbReference>
<keyword evidence="2" id="KW-1003">Cell membrane</keyword>
<dbReference type="SUPFAM" id="SSF103473">
    <property type="entry name" value="MFS general substrate transporter"/>
    <property type="match status" value="1"/>
</dbReference>
<feature type="transmembrane region" description="Helical" evidence="6">
    <location>
        <begin position="268"/>
        <end position="286"/>
    </location>
</feature>
<dbReference type="PROSITE" id="PS51257">
    <property type="entry name" value="PROKAR_LIPOPROTEIN"/>
    <property type="match status" value="1"/>
</dbReference>
<keyword evidence="4 6" id="KW-1133">Transmembrane helix</keyword>
<evidence type="ECO:0000313" key="8">
    <source>
        <dbReference type="EMBL" id="MDN0076963.1"/>
    </source>
</evidence>
<feature type="transmembrane region" description="Helical" evidence="6">
    <location>
        <begin position="99"/>
        <end position="116"/>
    </location>
</feature>
<dbReference type="EMBL" id="JAUEDK010000048">
    <property type="protein sequence ID" value="MDN0076963.1"/>
    <property type="molecule type" value="Genomic_DNA"/>
</dbReference>
<proteinExistence type="predicted"/>
<protein>
    <submittedName>
        <fullName evidence="8">MFS transporter</fullName>
    </submittedName>
</protein>
<feature type="transmembrane region" description="Helical" evidence="6">
    <location>
        <begin position="160"/>
        <end position="178"/>
    </location>
</feature>
<dbReference type="PANTHER" id="PTHR43124:SF10">
    <property type="entry name" value="PURINE EFFLUX PUMP PBUE"/>
    <property type="match status" value="1"/>
</dbReference>
<dbReference type="InterPro" id="IPR036259">
    <property type="entry name" value="MFS_trans_sf"/>
</dbReference>
<organism evidence="8 9">
    <name type="scientific">Crenobacter oryzisoli</name>
    <dbReference type="NCBI Taxonomy" id="3056844"/>
    <lineage>
        <taxon>Bacteria</taxon>
        <taxon>Pseudomonadati</taxon>
        <taxon>Pseudomonadota</taxon>
        <taxon>Betaproteobacteria</taxon>
        <taxon>Neisseriales</taxon>
        <taxon>Neisseriaceae</taxon>
        <taxon>Crenobacter</taxon>
    </lineage>
</organism>
<dbReference type="Gene3D" id="1.20.1250.20">
    <property type="entry name" value="MFS general substrate transporter like domains"/>
    <property type="match status" value="1"/>
</dbReference>
<name>A0ABT7XT60_9NEIS</name>
<feature type="transmembrane region" description="Helical" evidence="6">
    <location>
        <begin position="326"/>
        <end position="349"/>
    </location>
</feature>
<accession>A0ABT7XT60</accession>
<dbReference type="Proteomes" id="UP001168540">
    <property type="component" value="Unassembled WGS sequence"/>
</dbReference>
<evidence type="ECO:0000256" key="3">
    <source>
        <dbReference type="ARBA" id="ARBA00022692"/>
    </source>
</evidence>
<evidence type="ECO:0000256" key="2">
    <source>
        <dbReference type="ARBA" id="ARBA00022475"/>
    </source>
</evidence>
<reference evidence="8" key="1">
    <citation type="submission" date="2023-06" db="EMBL/GenBank/DDBJ databases">
        <authorList>
            <person name="Zhang S."/>
        </authorList>
    </citation>
    <scope>NUCLEOTIDE SEQUENCE</scope>
    <source>
        <strain evidence="8">SG2303</strain>
    </source>
</reference>
<evidence type="ECO:0000313" key="9">
    <source>
        <dbReference type="Proteomes" id="UP001168540"/>
    </source>
</evidence>
<feature type="transmembrane region" description="Helical" evidence="6">
    <location>
        <begin position="238"/>
        <end position="256"/>
    </location>
</feature>
<dbReference type="Pfam" id="PF07690">
    <property type="entry name" value="MFS_1"/>
    <property type="match status" value="1"/>
</dbReference>
<feature type="transmembrane region" description="Helical" evidence="6">
    <location>
        <begin position="199"/>
        <end position="226"/>
    </location>
</feature>
<dbReference type="CDD" id="cd17324">
    <property type="entry name" value="MFS_NepI_like"/>
    <property type="match status" value="1"/>
</dbReference>
<feature type="domain" description="Major facilitator superfamily (MFS) profile" evidence="7">
    <location>
        <begin position="1"/>
        <end position="379"/>
    </location>
</feature>
<comment type="caution">
    <text evidence="8">The sequence shown here is derived from an EMBL/GenBank/DDBJ whole genome shotgun (WGS) entry which is preliminary data.</text>
</comment>
<dbReference type="PROSITE" id="PS50850">
    <property type="entry name" value="MFS"/>
    <property type="match status" value="1"/>
</dbReference>
<dbReference type="InterPro" id="IPR020846">
    <property type="entry name" value="MFS_dom"/>
</dbReference>
<sequence>MDKRIYLLAFVNFVLGCVEVVPTGILCPISRDLGVSVSAAGQMLGIFSLVFAVSAPVLQVVTARFERKAVFLCALVVFAASCLWSALAPDYSSSMVARGIQAASSGVMSAIGFSLAAQLSDPAYRGRAIAVCAMGVSCAVVVGIPLGIMMTNSFGWRANYLLVMGLAAFCALGVIAWLPQQPGHVTVPLRMQLHTLSDIKLLSAHAVTVLLMWGHFTIYAFLAPFLERVAGIGPHLTSVVYLLFGTAGMLGGWLGGYSSDRWGGGRSALIGGCLLALSLLILPFAAGSLWLLLPVVAVWGMTSWGVTPSMQHYITINSPETAGIQLGLNLSAIHLGLAIGAAVGGVAMGRLPVSYNAWIGAAVVVLAVLAIYYSIRQPKKTRLVLA</sequence>
<keyword evidence="5 6" id="KW-0472">Membrane</keyword>
<feature type="transmembrane region" description="Helical" evidence="6">
    <location>
        <begin position="7"/>
        <end position="31"/>
    </location>
</feature>
<dbReference type="RefSeq" id="WP_289831592.1">
    <property type="nucleotide sequence ID" value="NZ_JAUEDK010000048.1"/>
</dbReference>
<feature type="transmembrane region" description="Helical" evidence="6">
    <location>
        <begin position="69"/>
        <end position="87"/>
    </location>
</feature>
<evidence type="ECO:0000256" key="6">
    <source>
        <dbReference type="SAM" id="Phobius"/>
    </source>
</evidence>
<feature type="transmembrane region" description="Helical" evidence="6">
    <location>
        <begin position="292"/>
        <end position="314"/>
    </location>
</feature>
<evidence type="ECO:0000259" key="7">
    <source>
        <dbReference type="PROSITE" id="PS50850"/>
    </source>
</evidence>
<feature type="transmembrane region" description="Helical" evidence="6">
    <location>
        <begin position="43"/>
        <end position="62"/>
    </location>
</feature>
<comment type="subcellular location">
    <subcellularLocation>
        <location evidence="1">Cell membrane</location>
        <topology evidence="1">Multi-pass membrane protein</topology>
    </subcellularLocation>
</comment>